<dbReference type="SUPFAM" id="SSF56042">
    <property type="entry name" value="PurM C-terminal domain-like"/>
    <property type="match status" value="2"/>
</dbReference>
<dbReference type="InterPro" id="IPR041609">
    <property type="entry name" value="PurL_linker"/>
</dbReference>
<dbReference type="Gene3D" id="3.90.650.10">
    <property type="entry name" value="PurM-like C-terminal domain"/>
    <property type="match status" value="2"/>
</dbReference>
<dbReference type="UniPathway" id="UPA00074">
    <property type="reaction ID" value="UER00128"/>
</dbReference>
<evidence type="ECO:0000256" key="3">
    <source>
        <dbReference type="ARBA" id="ARBA00022723"/>
    </source>
</evidence>
<evidence type="ECO:0000313" key="13">
    <source>
        <dbReference type="Proteomes" id="UP000187338"/>
    </source>
</evidence>
<evidence type="ECO:0000256" key="5">
    <source>
        <dbReference type="ARBA" id="ARBA00022755"/>
    </source>
</evidence>
<protein>
    <recommendedName>
        <fullName evidence="8">Phosphoribosylformylglycinamidine synthase subunit PurL</fullName>
        <shortName evidence="8">FGAM synthase</shortName>
        <ecNumber evidence="8">6.3.5.3</ecNumber>
    </recommendedName>
    <alternativeName>
        <fullName evidence="8">Formylglycinamide ribonucleotide amidotransferase subunit II</fullName>
        <shortName evidence="8">FGAR amidotransferase II</shortName>
        <shortName evidence="8">FGAR-AT II</shortName>
    </alternativeName>
    <alternativeName>
        <fullName evidence="8">Glutamine amidotransferase PurL</fullName>
    </alternativeName>
    <alternativeName>
        <fullName evidence="8">Phosphoribosylformylglycinamidine synthase subunit II</fullName>
    </alternativeName>
</protein>
<feature type="binding site" evidence="8">
    <location>
        <begin position="85"/>
        <end position="88"/>
    </location>
    <ligand>
        <name>substrate</name>
    </ligand>
</feature>
<comment type="caution">
    <text evidence="8">Lacks conserved residue(s) required for the propagation of feature annotation.</text>
</comment>
<feature type="binding site" evidence="8">
    <location>
        <position position="231"/>
    </location>
    <ligand>
        <name>substrate</name>
    </ligand>
</feature>
<dbReference type="InterPro" id="IPR016188">
    <property type="entry name" value="PurM-like_N"/>
</dbReference>
<dbReference type="FunFam" id="3.30.1330.10:FF:000004">
    <property type="entry name" value="Phosphoribosylformylglycinamidine synthase subunit PurL"/>
    <property type="match status" value="1"/>
</dbReference>
<feature type="binding site" evidence="8">
    <location>
        <position position="43"/>
    </location>
    <ligand>
        <name>ATP</name>
        <dbReference type="ChEBI" id="CHEBI:30616"/>
    </ligand>
</feature>
<evidence type="ECO:0000313" key="12">
    <source>
        <dbReference type="EMBL" id="GAV26238.1"/>
    </source>
</evidence>
<evidence type="ECO:0000256" key="6">
    <source>
        <dbReference type="ARBA" id="ARBA00022840"/>
    </source>
</evidence>
<dbReference type="PANTHER" id="PTHR43555:SF1">
    <property type="entry name" value="PHOSPHORIBOSYLFORMYLGLYCINAMIDINE SYNTHASE SUBUNIT PURL"/>
    <property type="match status" value="1"/>
</dbReference>
<feature type="binding site" evidence="8">
    <location>
        <begin position="303"/>
        <end position="305"/>
    </location>
    <ligand>
        <name>substrate</name>
    </ligand>
</feature>
<evidence type="ECO:0000259" key="11">
    <source>
        <dbReference type="Pfam" id="PF18072"/>
    </source>
</evidence>
<feature type="domain" description="PurM-like C-terminal" evidence="10">
    <location>
        <begin position="560"/>
        <end position="699"/>
    </location>
</feature>
<keyword evidence="6 8" id="KW-0067">ATP-binding</keyword>
<dbReference type="Pfam" id="PF00586">
    <property type="entry name" value="AIRS"/>
    <property type="match status" value="2"/>
</dbReference>
<dbReference type="GO" id="GO:0005524">
    <property type="term" value="F:ATP binding"/>
    <property type="evidence" value="ECO:0007669"/>
    <property type="project" value="UniProtKB-UniRule"/>
</dbReference>
<dbReference type="PIRSF" id="PIRSF001587">
    <property type="entry name" value="FGAM_synthase_II"/>
    <property type="match status" value="1"/>
</dbReference>
<keyword evidence="7 8" id="KW-0460">Magnesium</keyword>
<dbReference type="GO" id="GO:0005737">
    <property type="term" value="C:cytoplasm"/>
    <property type="evidence" value="ECO:0007669"/>
    <property type="project" value="UniProtKB-SubCell"/>
</dbReference>
<dbReference type="GO" id="GO:0000287">
    <property type="term" value="F:magnesium ion binding"/>
    <property type="evidence" value="ECO:0007669"/>
    <property type="project" value="UniProtKB-UniRule"/>
</dbReference>
<evidence type="ECO:0000256" key="4">
    <source>
        <dbReference type="ARBA" id="ARBA00022741"/>
    </source>
</evidence>
<keyword evidence="4 8" id="KW-0547">Nucleotide-binding</keyword>
<feature type="binding site" evidence="8">
    <location>
        <position position="483"/>
    </location>
    <ligand>
        <name>ATP</name>
        <dbReference type="ChEBI" id="CHEBI:30616"/>
    </ligand>
</feature>
<comment type="similarity">
    <text evidence="8">Belongs to the FGAMS family.</text>
</comment>
<dbReference type="PANTHER" id="PTHR43555">
    <property type="entry name" value="PHOSPHORIBOSYLFORMYLGLYCINAMIDINE SYNTHASE SUBUNIT PURL"/>
    <property type="match status" value="1"/>
</dbReference>
<comment type="function">
    <text evidence="8">Part of the phosphoribosylformylglycinamidine synthase complex involved in the purines biosynthetic pathway. Catalyzes the ATP-dependent conversion of formylglycinamide ribonucleotide (FGAR) and glutamine to yield formylglycinamidine ribonucleotide (FGAM) and glutamate. The FGAM synthase complex is composed of three subunits. PurQ produces an ammonia molecule by converting glutamine to glutamate. PurL transfers the ammonia molecule to FGAR to form FGAM in an ATP-dependent manner. PurS interacts with PurQ and PurL and is thought to assist in the transfer of the ammonia molecule from PurQ to PurL.</text>
</comment>
<dbReference type="NCBIfam" id="NF002290">
    <property type="entry name" value="PRK01213.1"/>
    <property type="match status" value="1"/>
</dbReference>
<evidence type="ECO:0000256" key="8">
    <source>
        <dbReference type="HAMAP-Rule" id="MF_00420"/>
    </source>
</evidence>
<feature type="binding site" evidence="8">
    <location>
        <position position="108"/>
    </location>
    <ligand>
        <name>Mg(2+)</name>
        <dbReference type="ChEBI" id="CHEBI:18420"/>
        <label>2</label>
    </ligand>
</feature>
<evidence type="ECO:0000259" key="9">
    <source>
        <dbReference type="Pfam" id="PF00586"/>
    </source>
</evidence>
<feature type="binding site" evidence="8">
    <location>
        <position position="259"/>
    </location>
    <ligand>
        <name>Mg(2+)</name>
        <dbReference type="ChEBI" id="CHEBI:18420"/>
        <label>2</label>
    </ligand>
</feature>
<reference evidence="13" key="1">
    <citation type="submission" date="2016-12" db="EMBL/GenBank/DDBJ databases">
        <title>Draft Genome Sequences od Carboxydothermus pertinax and islandicus, Hydrogenogenic Carboxydotrophic Bacteria.</title>
        <authorList>
            <person name="Fukuyama Y."/>
            <person name="Ohmae K."/>
            <person name="Yoneda Y."/>
            <person name="Yoshida T."/>
            <person name="Sako Y."/>
        </authorList>
    </citation>
    <scope>NUCLEOTIDE SEQUENCE [LARGE SCALE GENOMIC DNA]</scope>
    <source>
        <strain evidence="13">SET</strain>
    </source>
</reference>
<dbReference type="NCBIfam" id="TIGR01736">
    <property type="entry name" value="FGAM_synth_II"/>
    <property type="match status" value="1"/>
</dbReference>
<dbReference type="InterPro" id="IPR010918">
    <property type="entry name" value="PurM-like_C_dom"/>
</dbReference>
<feature type="binding site" evidence="8">
    <location>
        <position position="107"/>
    </location>
    <ligand>
        <name>substrate</name>
    </ligand>
</feature>
<feature type="active site" description="Proton acceptor" evidence="8">
    <location>
        <position position="86"/>
    </location>
</feature>
<feature type="binding site" evidence="8">
    <location>
        <position position="523"/>
    </location>
    <ligand>
        <name>substrate</name>
    </ligand>
</feature>
<comment type="subcellular location">
    <subcellularLocation>
        <location evidence="8">Cytoplasm</location>
    </subcellularLocation>
</comment>
<comment type="subunit">
    <text evidence="8">Monomer. Part of the FGAM synthase complex composed of 1 PurL, 1 PurQ and 2 PurS subunits.</text>
</comment>
<feature type="binding site" evidence="8">
    <location>
        <position position="84"/>
    </location>
    <ligand>
        <name>Mg(2+)</name>
        <dbReference type="ChEBI" id="CHEBI:18420"/>
        <label>1</label>
    </ligand>
</feature>
<dbReference type="EMBL" id="BDJL01000132">
    <property type="protein sequence ID" value="GAV26238.1"/>
    <property type="molecule type" value="Genomic_DNA"/>
</dbReference>
<dbReference type="OrthoDB" id="9804441at2"/>
<keyword evidence="2 8" id="KW-0436">Ligase</keyword>
<name>A0A1L8D513_9THEO</name>
<dbReference type="STRING" id="661089.ciss_21710"/>
<feature type="binding site" evidence="8">
    <location>
        <position position="521"/>
    </location>
    <ligand>
        <name>Mg(2+)</name>
        <dbReference type="ChEBI" id="CHEBI:18420"/>
        <label>1</label>
    </ligand>
</feature>
<feature type="domain" description="Phosphoribosylformylglycinamidine synthase linker" evidence="11">
    <location>
        <begin position="5"/>
        <end position="44"/>
    </location>
</feature>
<dbReference type="Proteomes" id="UP000187338">
    <property type="component" value="Unassembled WGS sequence"/>
</dbReference>
<dbReference type="InterPro" id="IPR036676">
    <property type="entry name" value="PurM-like_C_sf"/>
</dbReference>
<feature type="binding site" evidence="8">
    <location>
        <position position="82"/>
    </location>
    <ligand>
        <name>ATP</name>
        <dbReference type="ChEBI" id="CHEBI:30616"/>
    </ligand>
</feature>
<evidence type="ECO:0000256" key="7">
    <source>
        <dbReference type="ARBA" id="ARBA00022842"/>
    </source>
</evidence>
<dbReference type="HAMAP" id="MF_00420">
    <property type="entry name" value="PurL_2"/>
    <property type="match status" value="1"/>
</dbReference>
<keyword evidence="13" id="KW-1185">Reference proteome</keyword>
<proteinExistence type="inferred from homology"/>
<keyword evidence="1 8" id="KW-0963">Cytoplasm</keyword>
<gene>
    <name evidence="8" type="primary">purL</name>
    <name evidence="12" type="ORF">ciss_21710</name>
</gene>
<feature type="domain" description="PurM-like C-terminal" evidence="10">
    <location>
        <begin position="193"/>
        <end position="346"/>
    </location>
</feature>
<feature type="binding site" evidence="8">
    <location>
        <position position="520"/>
    </location>
    <ligand>
        <name>ATP</name>
        <dbReference type="ChEBI" id="CHEBI:30616"/>
    </ligand>
</feature>
<evidence type="ECO:0000256" key="1">
    <source>
        <dbReference type="ARBA" id="ARBA00022490"/>
    </source>
</evidence>
<dbReference type="SUPFAM" id="SSF55326">
    <property type="entry name" value="PurM N-terminal domain-like"/>
    <property type="match status" value="2"/>
</dbReference>
<dbReference type="AlphaFoldDB" id="A0A1L8D513"/>
<dbReference type="Pfam" id="PF02769">
    <property type="entry name" value="AIRS_C"/>
    <property type="match status" value="2"/>
</dbReference>
<dbReference type="Gene3D" id="3.30.1330.10">
    <property type="entry name" value="PurM-like, N-terminal domain"/>
    <property type="match status" value="2"/>
</dbReference>
<accession>A0A1L8D513</accession>
<comment type="pathway">
    <text evidence="8">Purine metabolism; IMP biosynthesis via de novo pathway; 5-amino-1-(5-phospho-D-ribosyl)imidazole from N(2)-formyl-N(1)-(5-phospho-D-ribosyl)glycinamide: step 1/2.</text>
</comment>
<feature type="domain" description="PurM-like N-terminal" evidence="9">
    <location>
        <begin position="427"/>
        <end position="545"/>
    </location>
</feature>
<comment type="catalytic activity">
    <reaction evidence="8">
        <text>N(2)-formyl-N(1)-(5-phospho-beta-D-ribosyl)glycinamide + L-glutamine + ATP + H2O = 2-formamido-N(1)-(5-O-phospho-beta-D-ribosyl)acetamidine + L-glutamate + ADP + phosphate + H(+)</text>
        <dbReference type="Rhea" id="RHEA:17129"/>
        <dbReference type="ChEBI" id="CHEBI:15377"/>
        <dbReference type="ChEBI" id="CHEBI:15378"/>
        <dbReference type="ChEBI" id="CHEBI:29985"/>
        <dbReference type="ChEBI" id="CHEBI:30616"/>
        <dbReference type="ChEBI" id="CHEBI:43474"/>
        <dbReference type="ChEBI" id="CHEBI:58359"/>
        <dbReference type="ChEBI" id="CHEBI:147286"/>
        <dbReference type="ChEBI" id="CHEBI:147287"/>
        <dbReference type="ChEBI" id="CHEBI:456216"/>
        <dbReference type="EC" id="6.3.5.3"/>
    </reaction>
</comment>
<dbReference type="Pfam" id="PF18072">
    <property type="entry name" value="FGAR-AT_linker"/>
    <property type="match status" value="1"/>
</dbReference>
<keyword evidence="5 8" id="KW-0658">Purine biosynthesis</keyword>
<sequence length="728" mass="78838">MAKWREMGLTDEEYRRIVEYLDREPNEVELGMCAVMWSEHCSYKSSKIHLKKLPTKGPAVVQGPGENAGVVDIGDGLGIAFKIESHNHPSAIEPYQGAATGVGGIIRDIFAMGARPIALLDSLRFGKLDSPRVRHLFTGVVAGIAGYGNCIGIPTVAGDVYFQESYAENPLVNAMCVGIVELSKLKKGVASGVGNPVLLVGATTGRDGIHGATFASEELSRDGEDKRPSVQVGDPFMEKLLLEACLEALEYGHIVGMQDLGAAGLTSSSSEMAARGKSGIRLYLDRVPLREEGMTPYEIMLSESQERMLLVVEKGYEDEIIKIFKKWDLNAVVVGEITAGEEIEVFFGGECVAKLPYRLLTEEAPVYDRPYQVPEIKNLQSVNPAGVDCGEALRRLLQNPNIARRDYVYEQYDHQVGVNTVVKPGYSDAAVLRIKGTKKGIAVKTDGNGRYVYFNPREGAKRAVLEAALNLAVTGARPLGLTNCLNFGNPEKPEIMGQFVEVIAGMKDACEILNIPVTGGNVSFYNETGEKAIYPTPVIGMVGLIDDLETGLIPMAFQTEGDLIYLLGEPTGELGQSEFLKEFFGDVLVPVPPVDLQEGKKIIDLLPLLKKQGLINSAHDVSDGGLAVSLCEAAFAGELGVNIDFITSLLPQEMLFSEKVGLVIVSVSPEKANEFEEIVKASGVAVTKLGRVNGNDEIEICLNGQRVIKEKLSELKALYEGGLRWALK</sequence>
<evidence type="ECO:0000259" key="10">
    <source>
        <dbReference type="Pfam" id="PF02769"/>
    </source>
</evidence>
<organism evidence="12 13">
    <name type="scientific">Carboxydothermus islandicus</name>
    <dbReference type="NCBI Taxonomy" id="661089"/>
    <lineage>
        <taxon>Bacteria</taxon>
        <taxon>Bacillati</taxon>
        <taxon>Bacillota</taxon>
        <taxon>Clostridia</taxon>
        <taxon>Thermoanaerobacterales</taxon>
        <taxon>Thermoanaerobacteraceae</taxon>
        <taxon>Carboxydothermus</taxon>
    </lineage>
</organism>
<dbReference type="CDD" id="cd02203">
    <property type="entry name" value="PurL_repeat1"/>
    <property type="match status" value="1"/>
</dbReference>
<dbReference type="GO" id="GO:0006189">
    <property type="term" value="P:'de novo' IMP biosynthetic process"/>
    <property type="evidence" value="ECO:0007669"/>
    <property type="project" value="UniProtKB-UniRule"/>
</dbReference>
<comment type="caution">
    <text evidence="12">The sequence shown here is derived from an EMBL/GenBank/DDBJ whole genome shotgun (WGS) entry which is preliminary data.</text>
</comment>
<dbReference type="CDD" id="cd02204">
    <property type="entry name" value="PurL_repeat2"/>
    <property type="match status" value="1"/>
</dbReference>
<dbReference type="GO" id="GO:0004642">
    <property type="term" value="F:phosphoribosylformylglycinamidine synthase activity"/>
    <property type="evidence" value="ECO:0007669"/>
    <property type="project" value="UniProtKB-UniRule"/>
</dbReference>
<dbReference type="EC" id="6.3.5.3" evidence="8"/>
<evidence type="ECO:0000256" key="2">
    <source>
        <dbReference type="ARBA" id="ARBA00022598"/>
    </source>
</evidence>
<dbReference type="InterPro" id="IPR010074">
    <property type="entry name" value="PRibForGlyAmidine_synth_PurL"/>
</dbReference>
<dbReference type="InterPro" id="IPR036921">
    <property type="entry name" value="PurM-like_N_sf"/>
</dbReference>
<keyword evidence="3 8" id="KW-0479">Metal-binding</keyword>
<feature type="domain" description="PurM-like N-terminal" evidence="9">
    <location>
        <begin position="65"/>
        <end position="180"/>
    </location>
</feature>
<feature type="active site" evidence="8">
    <location>
        <position position="40"/>
    </location>
</feature>